<dbReference type="GO" id="GO:0044423">
    <property type="term" value="C:virion component"/>
    <property type="evidence" value="ECO:0007669"/>
    <property type="project" value="UniProtKB-KW"/>
</dbReference>
<feature type="coiled-coil region" evidence="3">
    <location>
        <begin position="25"/>
        <end position="84"/>
    </location>
</feature>
<feature type="domain" description="Phage capsid-like C-terminal" evidence="4">
    <location>
        <begin position="134"/>
        <end position="416"/>
    </location>
</feature>
<name>A0A8S5LID4_9CAUD</name>
<evidence type="ECO:0000259" key="4">
    <source>
        <dbReference type="Pfam" id="PF05065"/>
    </source>
</evidence>
<protein>
    <submittedName>
        <fullName evidence="5">Major capsid protein</fullName>
    </submittedName>
</protein>
<keyword evidence="3" id="KW-0175">Coiled coil</keyword>
<dbReference type="EMBL" id="BK015857">
    <property type="protein sequence ID" value="DAD69837.1"/>
    <property type="molecule type" value="Genomic_DNA"/>
</dbReference>
<keyword evidence="2" id="KW-0946">Virion</keyword>
<dbReference type="SUPFAM" id="SSF56563">
    <property type="entry name" value="Major capsid protein gp5"/>
    <property type="match status" value="1"/>
</dbReference>
<dbReference type="InterPro" id="IPR054612">
    <property type="entry name" value="Phage_capsid-like_C"/>
</dbReference>
<accession>A0A8S5LID4</accession>
<sequence>MPAKRCNLLKNLLTECKEPLMAVELKDVEQVAEALGKKFDEFKEKNDKRIDGLEAEKGKLSGQVDTLNEKLSELDELKSNLEKELLGLKRPDGTGTKAASEHKIAFMQFVRKGIETGLGELQAKALQVGVDADGGFAVPEELDRSIIELLRDTSPMRQVCNQITVGSPDYKRLVNLGGNGAGWVGETDPRPATNTPKLGNISAFMGELYANPQATQTSLDDIFFDAEGWLNGEVARDFAEKEGNAFLKGDGVNKPKGLLAYGLDVKGDDDRAFGVLQKLVSGAAGAITGDSLINLIHALKAGYRANGTWMMGNLTVAYVRKLKDSEGNYLWRPGLEAGAPSVLLGYGITENEDMPDVAADANAIAFGDFKRAYTVVDRIGTRVLRDPYTNKPFVGFYTTKRVGGMLVDSQAVKILTLSAAA</sequence>
<dbReference type="InterPro" id="IPR024455">
    <property type="entry name" value="Phage_capsid"/>
</dbReference>
<reference evidence="5" key="1">
    <citation type="journal article" date="2021" name="Proc. Natl. Acad. Sci. U.S.A.">
        <title>A Catalog of Tens of Thousands of Viruses from Human Metagenomes Reveals Hidden Associations with Chronic Diseases.</title>
        <authorList>
            <person name="Tisza M.J."/>
            <person name="Buck C.B."/>
        </authorList>
    </citation>
    <scope>NUCLEOTIDE SEQUENCE</scope>
    <source>
        <strain evidence="5">CtGO42</strain>
    </source>
</reference>
<dbReference type="NCBIfam" id="TIGR01554">
    <property type="entry name" value="major_cap_HK97"/>
    <property type="match status" value="1"/>
</dbReference>
<dbReference type="Gene3D" id="3.30.2400.10">
    <property type="entry name" value="Major capsid protein gp5"/>
    <property type="match status" value="1"/>
</dbReference>
<dbReference type="Gene3D" id="3.30.2320.10">
    <property type="entry name" value="hypothetical protein PF0899 domain"/>
    <property type="match status" value="1"/>
</dbReference>
<comment type="subcellular location">
    <subcellularLocation>
        <location evidence="1">Virion</location>
    </subcellularLocation>
</comment>
<evidence type="ECO:0000256" key="2">
    <source>
        <dbReference type="ARBA" id="ARBA00022844"/>
    </source>
</evidence>
<evidence type="ECO:0000256" key="1">
    <source>
        <dbReference type="ARBA" id="ARBA00004328"/>
    </source>
</evidence>
<proteinExistence type="predicted"/>
<evidence type="ECO:0000256" key="3">
    <source>
        <dbReference type="SAM" id="Coils"/>
    </source>
</evidence>
<organism evidence="5">
    <name type="scientific">Siphoviridae sp. ctGO42</name>
    <dbReference type="NCBI Taxonomy" id="2827566"/>
    <lineage>
        <taxon>Viruses</taxon>
        <taxon>Duplodnaviria</taxon>
        <taxon>Heunggongvirae</taxon>
        <taxon>Uroviricota</taxon>
        <taxon>Caudoviricetes</taxon>
    </lineage>
</organism>
<dbReference type="Pfam" id="PF05065">
    <property type="entry name" value="Phage_capsid"/>
    <property type="match status" value="1"/>
</dbReference>
<evidence type="ECO:0000313" key="5">
    <source>
        <dbReference type="EMBL" id="DAD69837.1"/>
    </source>
</evidence>